<organism evidence="1 2">
    <name type="scientific">Paraglaciecola mesophila</name>
    <dbReference type="NCBI Taxonomy" id="197222"/>
    <lineage>
        <taxon>Bacteria</taxon>
        <taxon>Pseudomonadati</taxon>
        <taxon>Pseudomonadota</taxon>
        <taxon>Gammaproteobacteria</taxon>
        <taxon>Alteromonadales</taxon>
        <taxon>Alteromonadaceae</taxon>
        <taxon>Paraglaciecola</taxon>
    </lineage>
</organism>
<reference evidence="1 2" key="1">
    <citation type="submission" date="2024-03" db="EMBL/GenBank/DDBJ databases">
        <title>Community enrichment and isolation of bacterial strains for fucoidan degradation.</title>
        <authorList>
            <person name="Sichert A."/>
        </authorList>
    </citation>
    <scope>NUCLEOTIDE SEQUENCE [LARGE SCALE GENOMIC DNA]</scope>
    <source>
        <strain evidence="1 2">AS12</strain>
    </source>
</reference>
<evidence type="ECO:0000313" key="2">
    <source>
        <dbReference type="Proteomes" id="UP001461163"/>
    </source>
</evidence>
<dbReference type="EMBL" id="JBBMQS010000025">
    <property type="protein sequence ID" value="MEM5499948.1"/>
    <property type="molecule type" value="Genomic_DNA"/>
</dbReference>
<protein>
    <submittedName>
        <fullName evidence="1">Uncharacterized protein</fullName>
    </submittedName>
</protein>
<dbReference type="Proteomes" id="UP001461163">
    <property type="component" value="Unassembled WGS sequence"/>
</dbReference>
<keyword evidence="2" id="KW-1185">Reference proteome</keyword>
<proteinExistence type="predicted"/>
<sequence>MDAALEVAPWMGGNEQLDIFSAIALHSMDLVSLCGVALRDSA</sequence>
<accession>A0ABU9T1F4</accession>
<gene>
    <name evidence="1" type="ORF">WNY77_21300</name>
</gene>
<comment type="caution">
    <text evidence="1">The sequence shown here is derived from an EMBL/GenBank/DDBJ whole genome shotgun (WGS) entry which is preliminary data.</text>
</comment>
<dbReference type="RefSeq" id="WP_342882894.1">
    <property type="nucleotide sequence ID" value="NZ_JBBMQS010000025.1"/>
</dbReference>
<evidence type="ECO:0000313" key="1">
    <source>
        <dbReference type="EMBL" id="MEM5499948.1"/>
    </source>
</evidence>
<name>A0ABU9T1F4_9ALTE</name>